<protein>
    <submittedName>
        <fullName evidence="6">TetR family transcriptional regulator</fullName>
    </submittedName>
</protein>
<evidence type="ECO:0000256" key="3">
    <source>
        <dbReference type="ARBA" id="ARBA00023163"/>
    </source>
</evidence>
<keyword evidence="2 4" id="KW-0238">DNA-binding</keyword>
<keyword evidence="7" id="KW-1185">Reference proteome</keyword>
<feature type="DNA-binding region" description="H-T-H motif" evidence="4">
    <location>
        <begin position="36"/>
        <end position="55"/>
    </location>
</feature>
<sequence>MTGKVDGRAERARATRARITAAATTTFAAAGYATTSISAIAAAAGVSEQTVYYSFGNKRAVLVTALDQAIAGDDEPIPTLQRSWVHAALAEADPRRQIERQVEGAGEVLRRAARLLAMVRGAAADPELAEVAATTIRHHREVQRVFAAALASKTILRTDEAAAADTAVALLSPETYLLLTEQLGWTHDRWREWAADCLARAVIGEASPPAR</sequence>
<feature type="domain" description="HTH tetR-type" evidence="5">
    <location>
        <begin position="13"/>
        <end position="73"/>
    </location>
</feature>
<comment type="caution">
    <text evidence="6">The sequence shown here is derived from an EMBL/GenBank/DDBJ whole genome shotgun (WGS) entry which is preliminary data.</text>
</comment>
<organism evidence="6 7">
    <name type="scientific">Actinoplanes hulinensis</name>
    <dbReference type="NCBI Taxonomy" id="1144547"/>
    <lineage>
        <taxon>Bacteria</taxon>
        <taxon>Bacillati</taxon>
        <taxon>Actinomycetota</taxon>
        <taxon>Actinomycetes</taxon>
        <taxon>Micromonosporales</taxon>
        <taxon>Micromonosporaceae</taxon>
        <taxon>Actinoplanes</taxon>
    </lineage>
</organism>
<dbReference type="PANTHER" id="PTHR30055">
    <property type="entry name" value="HTH-TYPE TRANSCRIPTIONAL REGULATOR RUTR"/>
    <property type="match status" value="1"/>
</dbReference>
<reference evidence="6 7" key="1">
    <citation type="journal article" date="2013" name="Antonie Van Leeuwenhoek">
        <title>Actinoplanes hulinensis sp. nov., a novel actinomycete isolated from soybean root (Glycine max (L.) Merr).</title>
        <authorList>
            <person name="Shen Y."/>
            <person name="Liu C."/>
            <person name="Wang X."/>
            <person name="Zhao J."/>
            <person name="Jia F."/>
            <person name="Zhang Y."/>
            <person name="Wang L."/>
            <person name="Yang D."/>
            <person name="Xiang W."/>
        </authorList>
    </citation>
    <scope>NUCLEOTIDE SEQUENCE [LARGE SCALE GENOMIC DNA]</scope>
    <source>
        <strain evidence="6 7">NEAU-M9</strain>
    </source>
</reference>
<dbReference type="InterPro" id="IPR001647">
    <property type="entry name" value="HTH_TetR"/>
</dbReference>
<dbReference type="PANTHER" id="PTHR30055:SF234">
    <property type="entry name" value="HTH-TYPE TRANSCRIPTIONAL REGULATOR BETI"/>
    <property type="match status" value="1"/>
</dbReference>
<evidence type="ECO:0000256" key="4">
    <source>
        <dbReference type="PROSITE-ProRule" id="PRU00335"/>
    </source>
</evidence>
<dbReference type="PRINTS" id="PR00455">
    <property type="entry name" value="HTHTETR"/>
</dbReference>
<name>A0ABS7B815_9ACTN</name>
<evidence type="ECO:0000256" key="2">
    <source>
        <dbReference type="ARBA" id="ARBA00023125"/>
    </source>
</evidence>
<evidence type="ECO:0000313" key="7">
    <source>
        <dbReference type="Proteomes" id="UP001519863"/>
    </source>
</evidence>
<dbReference type="Proteomes" id="UP001519863">
    <property type="component" value="Unassembled WGS sequence"/>
</dbReference>
<gene>
    <name evidence="6" type="ORF">KZ829_26035</name>
</gene>
<evidence type="ECO:0000256" key="1">
    <source>
        <dbReference type="ARBA" id="ARBA00023015"/>
    </source>
</evidence>
<keyword evidence="1" id="KW-0805">Transcription regulation</keyword>
<dbReference type="SUPFAM" id="SSF46689">
    <property type="entry name" value="Homeodomain-like"/>
    <property type="match status" value="1"/>
</dbReference>
<accession>A0ABS7B815</accession>
<dbReference type="Gene3D" id="1.10.357.10">
    <property type="entry name" value="Tetracycline Repressor, domain 2"/>
    <property type="match status" value="1"/>
</dbReference>
<dbReference type="PROSITE" id="PS50977">
    <property type="entry name" value="HTH_TETR_2"/>
    <property type="match status" value="1"/>
</dbReference>
<dbReference type="EMBL" id="JAHXZI010000014">
    <property type="protein sequence ID" value="MBW6437200.1"/>
    <property type="molecule type" value="Genomic_DNA"/>
</dbReference>
<dbReference type="Pfam" id="PF00440">
    <property type="entry name" value="TetR_N"/>
    <property type="match status" value="1"/>
</dbReference>
<dbReference type="InterPro" id="IPR009057">
    <property type="entry name" value="Homeodomain-like_sf"/>
</dbReference>
<evidence type="ECO:0000259" key="5">
    <source>
        <dbReference type="PROSITE" id="PS50977"/>
    </source>
</evidence>
<keyword evidence="3" id="KW-0804">Transcription</keyword>
<dbReference type="InterPro" id="IPR050109">
    <property type="entry name" value="HTH-type_TetR-like_transc_reg"/>
</dbReference>
<proteinExistence type="predicted"/>
<dbReference type="RefSeq" id="WP_220146536.1">
    <property type="nucleotide sequence ID" value="NZ_JAHXZI010000014.1"/>
</dbReference>
<evidence type="ECO:0000313" key="6">
    <source>
        <dbReference type="EMBL" id="MBW6437200.1"/>
    </source>
</evidence>